<evidence type="ECO:0000313" key="6">
    <source>
        <dbReference type="EMBL" id="GAA4549894.1"/>
    </source>
</evidence>
<comment type="caution">
    <text evidence="6">The sequence shown here is derived from an EMBL/GenBank/DDBJ whole genome shotgun (WGS) entry which is preliminary data.</text>
</comment>
<name>A0ABP8RWL6_9PSEU</name>
<evidence type="ECO:0000256" key="3">
    <source>
        <dbReference type="ARBA" id="ARBA00023027"/>
    </source>
</evidence>
<dbReference type="Gene3D" id="3.40.605.10">
    <property type="entry name" value="Aldehyde Dehydrogenase, Chain A, domain 1"/>
    <property type="match status" value="1"/>
</dbReference>
<evidence type="ECO:0000256" key="4">
    <source>
        <dbReference type="SAM" id="MobiDB-lite"/>
    </source>
</evidence>
<dbReference type="InterPro" id="IPR016162">
    <property type="entry name" value="Ald_DH_N"/>
</dbReference>
<dbReference type="RefSeq" id="WP_345420278.1">
    <property type="nucleotide sequence ID" value="NZ_BAABGT010000053.1"/>
</dbReference>
<dbReference type="InterPro" id="IPR016163">
    <property type="entry name" value="Ald_DH_C"/>
</dbReference>
<sequence>MTRDGGETLLVGGKWIWSGARFETSDPATGAVLREVSPAGPAEVDAAVTAARRAFPAWSLPEQPGPDARRAMSSGEFQGMIDGGRARPGARGGGPVHPAVLTGGRAEGAFVRPTVVVGAEPDSRLVREEICGRSPGSSRSTRWTRHSPRRTTPGTGWPRASGPGT</sequence>
<dbReference type="InterPro" id="IPR015590">
    <property type="entry name" value="Aldehyde_DH_dom"/>
</dbReference>
<dbReference type="Gene3D" id="3.40.309.10">
    <property type="entry name" value="Aldehyde Dehydrogenase, Chain A, domain 2"/>
    <property type="match status" value="1"/>
</dbReference>
<dbReference type="InterPro" id="IPR016161">
    <property type="entry name" value="Ald_DH/histidinol_DH"/>
</dbReference>
<evidence type="ECO:0000313" key="7">
    <source>
        <dbReference type="Proteomes" id="UP001501598"/>
    </source>
</evidence>
<organism evidence="6 7">
    <name type="scientific">Pseudonocardia xishanensis</name>
    <dbReference type="NCBI Taxonomy" id="630995"/>
    <lineage>
        <taxon>Bacteria</taxon>
        <taxon>Bacillati</taxon>
        <taxon>Actinomycetota</taxon>
        <taxon>Actinomycetes</taxon>
        <taxon>Pseudonocardiales</taxon>
        <taxon>Pseudonocardiaceae</taxon>
        <taxon>Pseudonocardia</taxon>
    </lineage>
</organism>
<gene>
    <name evidence="6" type="ORF">GCM10023175_38900</name>
</gene>
<keyword evidence="7" id="KW-1185">Reference proteome</keyword>
<dbReference type="PANTHER" id="PTHR43720">
    <property type="entry name" value="2-AMINOMUCONIC SEMIALDEHYDE DEHYDROGENASE"/>
    <property type="match status" value="1"/>
</dbReference>
<dbReference type="SUPFAM" id="SSF53720">
    <property type="entry name" value="ALDH-like"/>
    <property type="match status" value="1"/>
</dbReference>
<accession>A0ABP8RWL6</accession>
<feature type="region of interest" description="Disordered" evidence="4">
    <location>
        <begin position="78"/>
        <end position="101"/>
    </location>
</feature>
<dbReference type="Proteomes" id="UP001501598">
    <property type="component" value="Unassembled WGS sequence"/>
</dbReference>
<keyword evidence="2" id="KW-0560">Oxidoreductase</keyword>
<comment type="similarity">
    <text evidence="1">Belongs to the aldehyde dehydrogenase family.</text>
</comment>
<reference evidence="7" key="1">
    <citation type="journal article" date="2019" name="Int. J. Syst. Evol. Microbiol.">
        <title>The Global Catalogue of Microorganisms (GCM) 10K type strain sequencing project: providing services to taxonomists for standard genome sequencing and annotation.</title>
        <authorList>
            <consortium name="The Broad Institute Genomics Platform"/>
            <consortium name="The Broad Institute Genome Sequencing Center for Infectious Disease"/>
            <person name="Wu L."/>
            <person name="Ma J."/>
        </authorList>
    </citation>
    <scope>NUCLEOTIDE SEQUENCE [LARGE SCALE GENOMIC DNA]</scope>
    <source>
        <strain evidence="7">JCM 17906</strain>
    </source>
</reference>
<evidence type="ECO:0000256" key="1">
    <source>
        <dbReference type="ARBA" id="ARBA00009986"/>
    </source>
</evidence>
<evidence type="ECO:0000259" key="5">
    <source>
        <dbReference type="Pfam" id="PF00171"/>
    </source>
</evidence>
<keyword evidence="3" id="KW-0520">NAD</keyword>
<evidence type="ECO:0000256" key="2">
    <source>
        <dbReference type="ARBA" id="ARBA00023002"/>
    </source>
</evidence>
<dbReference type="Pfam" id="PF00171">
    <property type="entry name" value="Aldedh"/>
    <property type="match status" value="1"/>
</dbReference>
<dbReference type="EMBL" id="BAABGT010000053">
    <property type="protein sequence ID" value="GAA4549894.1"/>
    <property type="molecule type" value="Genomic_DNA"/>
</dbReference>
<feature type="domain" description="Aldehyde dehydrogenase" evidence="5">
    <location>
        <begin position="20"/>
        <end position="59"/>
    </location>
</feature>
<feature type="region of interest" description="Disordered" evidence="4">
    <location>
        <begin position="126"/>
        <end position="165"/>
    </location>
</feature>
<protein>
    <recommendedName>
        <fullName evidence="5">Aldehyde dehydrogenase domain-containing protein</fullName>
    </recommendedName>
</protein>
<proteinExistence type="inferred from homology"/>
<dbReference type="PANTHER" id="PTHR43720:SF2">
    <property type="entry name" value="2-AMINOMUCONIC SEMIALDEHYDE DEHYDROGENASE"/>
    <property type="match status" value="1"/>
</dbReference>